<comment type="caution">
    <text evidence="6">The sequence shown here is derived from an EMBL/GenBank/DDBJ whole genome shotgun (WGS) entry which is preliminary data.</text>
</comment>
<dbReference type="GO" id="GO:0005886">
    <property type="term" value="C:plasma membrane"/>
    <property type="evidence" value="ECO:0007669"/>
    <property type="project" value="UniProtKB-SubCell"/>
</dbReference>
<evidence type="ECO:0000256" key="1">
    <source>
        <dbReference type="ARBA" id="ARBA00004141"/>
    </source>
</evidence>
<feature type="transmembrane region" description="Helical" evidence="5">
    <location>
        <begin position="216"/>
        <end position="240"/>
    </location>
</feature>
<keyword evidence="3 5" id="KW-1133">Transmembrane helix</keyword>
<accession>A0A2D3W490</accession>
<evidence type="ECO:0000256" key="2">
    <source>
        <dbReference type="ARBA" id="ARBA00022692"/>
    </source>
</evidence>
<feature type="transmembrane region" description="Helical" evidence="5">
    <location>
        <begin position="122"/>
        <end position="145"/>
    </location>
</feature>
<gene>
    <name evidence="6" type="ORF">CFH80_06115</name>
</gene>
<proteinExistence type="inferred from homology"/>
<dbReference type="InterPro" id="IPR002781">
    <property type="entry name" value="TM_pro_TauE-like"/>
</dbReference>
<evidence type="ECO:0000313" key="7">
    <source>
        <dbReference type="Proteomes" id="UP000231638"/>
    </source>
</evidence>
<name>A0A2D3W490_9BACT</name>
<feature type="transmembrane region" description="Helical" evidence="5">
    <location>
        <begin position="157"/>
        <end position="179"/>
    </location>
</feature>
<reference evidence="6 7" key="1">
    <citation type="journal article" date="2017" name="Front. Microbiol.">
        <title>Comparative Genomic Analysis of the Class Epsilonproteobacteria and Proposed Reclassification to Epsilonbacteraeota (phyl. nov.).</title>
        <authorList>
            <person name="Waite D.W."/>
            <person name="Vanwonterghem I."/>
            <person name="Rinke C."/>
            <person name="Parks D.H."/>
            <person name="Zhang Y."/>
            <person name="Takai K."/>
            <person name="Sievert S.M."/>
            <person name="Simon J."/>
            <person name="Campbell B.J."/>
            <person name="Hanson T.E."/>
            <person name="Woyke T."/>
            <person name="Klotz M.G."/>
            <person name="Hugenholtz P."/>
        </authorList>
    </citation>
    <scope>NUCLEOTIDE SEQUENCE [LARGE SCALE GENOMIC DNA]</scope>
    <source>
        <strain evidence="6">UBA11420</strain>
    </source>
</reference>
<evidence type="ECO:0000256" key="4">
    <source>
        <dbReference type="ARBA" id="ARBA00023136"/>
    </source>
</evidence>
<organism evidence="6 7">
    <name type="scientific">Sulfurospirillum cavolei</name>
    <dbReference type="NCBI Taxonomy" id="366522"/>
    <lineage>
        <taxon>Bacteria</taxon>
        <taxon>Pseudomonadati</taxon>
        <taxon>Campylobacterota</taxon>
        <taxon>Epsilonproteobacteria</taxon>
        <taxon>Campylobacterales</taxon>
        <taxon>Sulfurospirillaceae</taxon>
        <taxon>Sulfurospirillum</taxon>
    </lineage>
</organism>
<dbReference type="EMBL" id="DLUG01000163">
    <property type="protein sequence ID" value="DAB36202.1"/>
    <property type="molecule type" value="Genomic_DNA"/>
</dbReference>
<comment type="similarity">
    <text evidence="5">Belongs to the 4-toluene sulfonate uptake permease (TSUP) (TC 2.A.102) family.</text>
</comment>
<feature type="transmembrane region" description="Helical" evidence="5">
    <location>
        <begin position="93"/>
        <end position="110"/>
    </location>
</feature>
<keyword evidence="4 5" id="KW-0472">Membrane</keyword>
<evidence type="ECO:0000256" key="5">
    <source>
        <dbReference type="RuleBase" id="RU363041"/>
    </source>
</evidence>
<evidence type="ECO:0000313" key="6">
    <source>
        <dbReference type="EMBL" id="DAB36202.1"/>
    </source>
</evidence>
<protein>
    <recommendedName>
        <fullName evidence="5">Probable membrane transporter protein</fullName>
    </recommendedName>
</protein>
<comment type="subcellular location">
    <subcellularLocation>
        <location evidence="5">Cell membrane</location>
        <topology evidence="5">Multi-pass membrane protein</topology>
    </subcellularLocation>
    <subcellularLocation>
        <location evidence="1">Membrane</location>
        <topology evidence="1">Multi-pass membrane protein</topology>
    </subcellularLocation>
</comment>
<evidence type="ECO:0000256" key="3">
    <source>
        <dbReference type="ARBA" id="ARBA00022989"/>
    </source>
</evidence>
<dbReference type="Proteomes" id="UP000231638">
    <property type="component" value="Unassembled WGS sequence"/>
</dbReference>
<dbReference type="AlphaFoldDB" id="A0A2D3W490"/>
<feature type="transmembrane region" description="Helical" evidence="5">
    <location>
        <begin position="186"/>
        <end position="204"/>
    </location>
</feature>
<keyword evidence="5" id="KW-1003">Cell membrane</keyword>
<dbReference type="Pfam" id="PF01925">
    <property type="entry name" value="TauE"/>
    <property type="match status" value="1"/>
</dbReference>
<sequence length="241" mass="26692">MDALFFGLISFCTSSITAVIGIGGGLLLLAILPSFLPANVLIPIHSLNQITSNVSRAYFGYKEIQFQVIPKFFIGSLLGVGLFSYSLNYISMTYIPVFIGTYILLSLWSQTFNTTMMHYENYYLIGFFQTGLSVIVGTTGQLAIAKLLKDFHDKDKVIATSAVLMCMTHVMKITVFVYFGFVFREYLGIILTMTIGSVFGSYVGTYLRHRIDGKKLVLALKIVLTALAIKSIMQVLVACAF</sequence>
<keyword evidence="2 5" id="KW-0812">Transmembrane</keyword>